<dbReference type="GO" id="GO:0110154">
    <property type="term" value="P:RNA decapping"/>
    <property type="evidence" value="ECO:0007669"/>
    <property type="project" value="TreeGrafter"/>
</dbReference>
<keyword evidence="3" id="KW-1185">Reference proteome</keyword>
<evidence type="ECO:0000313" key="2">
    <source>
        <dbReference type="EMBL" id="GGH15422.1"/>
    </source>
</evidence>
<dbReference type="PANTHER" id="PTHR42850">
    <property type="entry name" value="METALLOPHOSPHOESTERASE"/>
    <property type="match status" value="1"/>
</dbReference>
<dbReference type="InterPro" id="IPR050126">
    <property type="entry name" value="Ap4A_hydrolase"/>
</dbReference>
<dbReference type="InterPro" id="IPR004843">
    <property type="entry name" value="Calcineurin-like_PHP"/>
</dbReference>
<dbReference type="GO" id="GO:0005737">
    <property type="term" value="C:cytoplasm"/>
    <property type="evidence" value="ECO:0007669"/>
    <property type="project" value="TreeGrafter"/>
</dbReference>
<evidence type="ECO:0000259" key="1">
    <source>
        <dbReference type="Pfam" id="PF00149"/>
    </source>
</evidence>
<dbReference type="InterPro" id="IPR029052">
    <property type="entry name" value="Metallo-depent_PP-like"/>
</dbReference>
<feature type="domain" description="Calcineurin-like phosphoesterase" evidence="1">
    <location>
        <begin position="1"/>
        <end position="190"/>
    </location>
</feature>
<dbReference type="SUPFAM" id="SSF56300">
    <property type="entry name" value="Metallo-dependent phosphatases"/>
    <property type="match status" value="1"/>
</dbReference>
<protein>
    <submittedName>
        <fullName evidence="2">Metallophosphoesterase</fullName>
    </submittedName>
</protein>
<dbReference type="GO" id="GO:0008803">
    <property type="term" value="F:bis(5'-nucleosyl)-tetraphosphatase (symmetrical) activity"/>
    <property type="evidence" value="ECO:0007669"/>
    <property type="project" value="TreeGrafter"/>
</dbReference>
<dbReference type="Proteomes" id="UP000603912">
    <property type="component" value="Unassembled WGS sequence"/>
</dbReference>
<dbReference type="RefSeq" id="WP_244643655.1">
    <property type="nucleotide sequence ID" value="NZ_BMES01000001.1"/>
</dbReference>
<sequence length="219" mass="24168">MGDIHGRADLLDLMLAFIDDDRRRRPVGQAIEIFLGDYVDRGSDSRGVIDRLIQRVVRVGAVCLKGNHEQMMERALVDAEAFAFWLGVGGLETTRSYGAPAGRGRDRGQRQFAHAVPSEHLDFLASLRPSMTVGGYFFAHAGVAPGTPLASQTSRDLLWIRDAFLYSDEDFGKVVVHGHSPAPTPERRRNRINVDTGAYFSHRLSCAVLEGDGVVFRST</sequence>
<gene>
    <name evidence="2" type="primary">prp1</name>
    <name evidence="2" type="ORF">GCM10007036_15440</name>
</gene>
<dbReference type="GO" id="GO:0016791">
    <property type="term" value="F:phosphatase activity"/>
    <property type="evidence" value="ECO:0007669"/>
    <property type="project" value="TreeGrafter"/>
</dbReference>
<dbReference type="EMBL" id="BMES01000001">
    <property type="protein sequence ID" value="GGH15422.1"/>
    <property type="molecule type" value="Genomic_DNA"/>
</dbReference>
<name>A0A917I6S7_9HYPH</name>
<reference evidence="2" key="2">
    <citation type="submission" date="2020-09" db="EMBL/GenBank/DDBJ databases">
        <authorList>
            <person name="Sun Q."/>
            <person name="Zhou Y."/>
        </authorList>
    </citation>
    <scope>NUCLEOTIDE SEQUENCE</scope>
    <source>
        <strain evidence="2">CGMCC 1.12214</strain>
    </source>
</reference>
<comment type="caution">
    <text evidence="2">The sequence shown here is derived from an EMBL/GenBank/DDBJ whole genome shotgun (WGS) entry which is preliminary data.</text>
</comment>
<dbReference type="Pfam" id="PF00149">
    <property type="entry name" value="Metallophos"/>
    <property type="match status" value="1"/>
</dbReference>
<evidence type="ECO:0000313" key="3">
    <source>
        <dbReference type="Proteomes" id="UP000603912"/>
    </source>
</evidence>
<dbReference type="Gene3D" id="3.60.21.10">
    <property type="match status" value="1"/>
</dbReference>
<dbReference type="AlphaFoldDB" id="A0A917I6S7"/>
<dbReference type="PANTHER" id="PTHR42850:SF4">
    <property type="entry name" value="ZINC-DEPENDENT ENDOPOLYPHOSPHATASE"/>
    <property type="match status" value="1"/>
</dbReference>
<proteinExistence type="predicted"/>
<organism evidence="2 3">
    <name type="scientific">Alsobacter metallidurans</name>
    <dbReference type="NCBI Taxonomy" id="340221"/>
    <lineage>
        <taxon>Bacteria</taxon>
        <taxon>Pseudomonadati</taxon>
        <taxon>Pseudomonadota</taxon>
        <taxon>Alphaproteobacteria</taxon>
        <taxon>Hyphomicrobiales</taxon>
        <taxon>Alsobacteraceae</taxon>
        <taxon>Alsobacter</taxon>
    </lineage>
</organism>
<dbReference type="CDD" id="cd00144">
    <property type="entry name" value="MPP_PPP_family"/>
    <property type="match status" value="1"/>
</dbReference>
<accession>A0A917I6S7</accession>
<reference evidence="2" key="1">
    <citation type="journal article" date="2014" name="Int. J. Syst. Evol. Microbiol.">
        <title>Complete genome sequence of Corynebacterium casei LMG S-19264T (=DSM 44701T), isolated from a smear-ripened cheese.</title>
        <authorList>
            <consortium name="US DOE Joint Genome Institute (JGI-PGF)"/>
            <person name="Walter F."/>
            <person name="Albersmeier A."/>
            <person name="Kalinowski J."/>
            <person name="Ruckert C."/>
        </authorList>
    </citation>
    <scope>NUCLEOTIDE SEQUENCE</scope>
    <source>
        <strain evidence="2">CGMCC 1.12214</strain>
    </source>
</reference>